<feature type="region of interest" description="Disordered" evidence="1">
    <location>
        <begin position="31"/>
        <end position="65"/>
    </location>
</feature>
<gene>
    <name evidence="4" type="ORF">SAMN04488570_1469</name>
</gene>
<evidence type="ECO:0000313" key="4">
    <source>
        <dbReference type="EMBL" id="SDS25313.1"/>
    </source>
</evidence>
<dbReference type="RefSeq" id="WP_091727817.1">
    <property type="nucleotide sequence ID" value="NZ_LT629757.1"/>
</dbReference>
<evidence type="ECO:0000256" key="1">
    <source>
        <dbReference type="SAM" id="MobiDB-lite"/>
    </source>
</evidence>
<dbReference type="Pfam" id="PF13845">
    <property type="entry name" value="Septum_form"/>
    <property type="match status" value="1"/>
</dbReference>
<evidence type="ECO:0000313" key="5">
    <source>
        <dbReference type="Proteomes" id="UP000198859"/>
    </source>
</evidence>
<name>A0A1H1QPQ0_9ACTN</name>
<accession>A0A1H1QPQ0</accession>
<feature type="domain" description="Septum formation-related" evidence="3">
    <location>
        <begin position="124"/>
        <end position="262"/>
    </location>
</feature>
<keyword evidence="2" id="KW-0732">Signal</keyword>
<dbReference type="Proteomes" id="UP000198859">
    <property type="component" value="Chromosome I"/>
</dbReference>
<dbReference type="STRING" id="642780.SAMN04488570_1469"/>
<evidence type="ECO:0000256" key="2">
    <source>
        <dbReference type="SAM" id="SignalP"/>
    </source>
</evidence>
<dbReference type="AlphaFoldDB" id="A0A1H1QPQ0"/>
<evidence type="ECO:0000259" key="3">
    <source>
        <dbReference type="Pfam" id="PF13845"/>
    </source>
</evidence>
<protein>
    <submittedName>
        <fullName evidence="4">Septum formation</fullName>
    </submittedName>
</protein>
<dbReference type="PROSITE" id="PS51257">
    <property type="entry name" value="PROKAR_LIPOPROTEIN"/>
    <property type="match status" value="1"/>
</dbReference>
<dbReference type="InterPro" id="IPR026004">
    <property type="entry name" value="Septum_form"/>
</dbReference>
<dbReference type="EMBL" id="LT629757">
    <property type="protein sequence ID" value="SDS25313.1"/>
    <property type="molecule type" value="Genomic_DNA"/>
</dbReference>
<sequence length="268" mass="29595">MRPRRTPVLAGPVAALLAVLVVLAGCSSAPLARPEASDRTSPPELGACYPLTPEDVGSSSNDTDPVACGAAHTSQTFAVGTLPESTGAAYDDRAHGRWIYPRCEAAFEKFLGVDESLAMRIQLSWAWFRPSQEGWDKGARWYRCDLVGGSTEATAYRPLPQDAKGLFAAKPPEQWLTCASGPTVLEAEKLPCTEPHDWRAVTTIKLGQPDDEYPGERLVQVRTRDFCSDSVGAWMNYPVDYEYGYTWFKEAEWQAGNRRSVCWARTDR</sequence>
<proteinExistence type="predicted"/>
<reference evidence="5" key="1">
    <citation type="submission" date="2016-10" db="EMBL/GenBank/DDBJ databases">
        <authorList>
            <person name="Varghese N."/>
            <person name="Submissions S."/>
        </authorList>
    </citation>
    <scope>NUCLEOTIDE SEQUENCE [LARGE SCALE GENOMIC DNA]</scope>
    <source>
        <strain evidence="5">DSM 22127</strain>
    </source>
</reference>
<feature type="signal peptide" evidence="2">
    <location>
        <begin position="1"/>
        <end position="24"/>
    </location>
</feature>
<keyword evidence="5" id="KW-1185">Reference proteome</keyword>
<feature type="chain" id="PRO_5038379133" evidence="2">
    <location>
        <begin position="25"/>
        <end position="268"/>
    </location>
</feature>
<organism evidence="4 5">
    <name type="scientific">Nocardioides scoriae</name>
    <dbReference type="NCBI Taxonomy" id="642780"/>
    <lineage>
        <taxon>Bacteria</taxon>
        <taxon>Bacillati</taxon>
        <taxon>Actinomycetota</taxon>
        <taxon>Actinomycetes</taxon>
        <taxon>Propionibacteriales</taxon>
        <taxon>Nocardioidaceae</taxon>
        <taxon>Nocardioides</taxon>
    </lineage>
</organism>
<dbReference type="OrthoDB" id="3381205at2"/>